<proteinExistence type="predicted"/>
<dbReference type="OrthoDB" id="8060999at2759"/>
<keyword evidence="2" id="KW-1185">Reference proteome</keyword>
<reference evidence="1" key="1">
    <citation type="submission" date="2020-08" db="EMBL/GenBank/DDBJ databases">
        <title>Multicomponent nature underlies the extraordinary mechanical properties of spider dragline silk.</title>
        <authorList>
            <person name="Kono N."/>
            <person name="Nakamura H."/>
            <person name="Mori M."/>
            <person name="Yoshida Y."/>
            <person name="Ohtoshi R."/>
            <person name="Malay A.D."/>
            <person name="Moran D.A.P."/>
            <person name="Tomita M."/>
            <person name="Numata K."/>
            <person name="Arakawa K."/>
        </authorList>
    </citation>
    <scope>NUCLEOTIDE SEQUENCE</scope>
</reference>
<organism evidence="1 2">
    <name type="scientific">Trichonephila inaurata madagascariensis</name>
    <dbReference type="NCBI Taxonomy" id="2747483"/>
    <lineage>
        <taxon>Eukaryota</taxon>
        <taxon>Metazoa</taxon>
        <taxon>Ecdysozoa</taxon>
        <taxon>Arthropoda</taxon>
        <taxon>Chelicerata</taxon>
        <taxon>Arachnida</taxon>
        <taxon>Araneae</taxon>
        <taxon>Araneomorphae</taxon>
        <taxon>Entelegynae</taxon>
        <taxon>Araneoidea</taxon>
        <taxon>Nephilidae</taxon>
        <taxon>Trichonephila</taxon>
        <taxon>Trichonephila inaurata</taxon>
    </lineage>
</organism>
<protein>
    <submittedName>
        <fullName evidence="1">Integrase catalytic domain-containing protein</fullName>
    </submittedName>
</protein>
<evidence type="ECO:0000313" key="1">
    <source>
        <dbReference type="EMBL" id="GFY51953.1"/>
    </source>
</evidence>
<gene>
    <name evidence="1" type="primary">AVEN_217082_1</name>
    <name evidence="1" type="ORF">TNIN_293821</name>
</gene>
<dbReference type="EMBL" id="BMAV01008395">
    <property type="protein sequence ID" value="GFY51953.1"/>
    <property type="molecule type" value="Genomic_DNA"/>
</dbReference>
<comment type="caution">
    <text evidence="1">The sequence shown here is derived from an EMBL/GenBank/DDBJ whole genome shotgun (WGS) entry which is preliminary data.</text>
</comment>
<name>A0A8X6XDU6_9ARAC</name>
<dbReference type="AlphaFoldDB" id="A0A8X6XDU6"/>
<accession>A0A8X6XDU6</accession>
<sequence length="280" mass="31735">MHDTDLSFTCLENMKISVPLANSTQSRSGKPLKRRRIISDPTVLPPFKRANPKMLRHAISKANVTPMNDMEVQNIQAMNDTALPSSSRKHMKNSVPLKNSAQSRFSNAHQSGRPLQRMKLFIGDPTVRPPSKCSLQEMLLHATSKANVTPVTDMELLRNEAMKDVALQSSFLAVVTLLWSQTQCRNPGTTEEVHHVEKADGKEDEVNCKDIFANHLMVENEEFDFDRVRNLWSLETIGINPDNEVPLSDKEVLKSVEQNTVYRNKRYETGLLWKEDIVGN</sequence>
<dbReference type="Proteomes" id="UP000886998">
    <property type="component" value="Unassembled WGS sequence"/>
</dbReference>
<evidence type="ECO:0000313" key="2">
    <source>
        <dbReference type="Proteomes" id="UP000886998"/>
    </source>
</evidence>